<dbReference type="AlphaFoldDB" id="A0A098ECL7"/>
<dbReference type="PANTHER" id="PTHR22960">
    <property type="entry name" value="MOLYBDOPTERIN COFACTOR SYNTHESIS PROTEIN A"/>
    <property type="match status" value="1"/>
</dbReference>
<organism evidence="14">
    <name type="scientific">groundwater metagenome</name>
    <dbReference type="NCBI Taxonomy" id="717931"/>
    <lineage>
        <taxon>unclassified sequences</taxon>
        <taxon>metagenomes</taxon>
        <taxon>ecological metagenomes</taxon>
    </lineage>
</organism>
<keyword evidence="10" id="KW-0501">Molybdenum cofactor biosynthesis</keyword>
<evidence type="ECO:0000256" key="7">
    <source>
        <dbReference type="ARBA" id="ARBA00023004"/>
    </source>
</evidence>
<evidence type="ECO:0000256" key="10">
    <source>
        <dbReference type="ARBA" id="ARBA00023150"/>
    </source>
</evidence>
<keyword evidence="3" id="KW-0004">4Fe-4S</keyword>
<dbReference type="InterPro" id="IPR010505">
    <property type="entry name" value="MoaA_twitch"/>
</dbReference>
<dbReference type="GO" id="GO:0061799">
    <property type="term" value="F:cyclic pyranopterin monophosphate synthase activity"/>
    <property type="evidence" value="ECO:0007669"/>
    <property type="project" value="TreeGrafter"/>
</dbReference>
<reference evidence="14" key="1">
    <citation type="submission" date="2014-09" db="EMBL/GenBank/DDBJ databases">
        <authorList>
            <person name="Probst J Alexander"/>
        </authorList>
    </citation>
    <scope>NUCLEOTIDE SEQUENCE</scope>
</reference>
<dbReference type="GO" id="GO:0005525">
    <property type="term" value="F:GTP binding"/>
    <property type="evidence" value="ECO:0007669"/>
    <property type="project" value="UniProtKB-KW"/>
</dbReference>
<evidence type="ECO:0000256" key="4">
    <source>
        <dbReference type="ARBA" id="ARBA00022691"/>
    </source>
</evidence>
<evidence type="ECO:0000256" key="12">
    <source>
        <dbReference type="ARBA" id="ARBA00048697"/>
    </source>
</evidence>
<dbReference type="GO" id="GO:0006777">
    <property type="term" value="P:Mo-molybdopterin cofactor biosynthetic process"/>
    <property type="evidence" value="ECO:0007669"/>
    <property type="project" value="UniProtKB-KW"/>
</dbReference>
<dbReference type="CDD" id="cd01335">
    <property type="entry name" value="Radical_SAM"/>
    <property type="match status" value="1"/>
</dbReference>
<protein>
    <recommendedName>
        <fullName evidence="2">GTP 3',8-cyclase</fullName>
        <ecNumber evidence="2">4.1.99.22</ecNumber>
    </recommendedName>
</protein>
<gene>
    <name evidence="14" type="primary">moaA</name>
    <name evidence="14" type="ORF">MSIBF_A4640002</name>
</gene>
<dbReference type="InterPro" id="IPR006638">
    <property type="entry name" value="Elp3/MiaA/NifB-like_rSAM"/>
</dbReference>
<dbReference type="Pfam" id="PF04055">
    <property type="entry name" value="Radical_SAM"/>
    <property type="match status" value="1"/>
</dbReference>
<dbReference type="PROSITE" id="PS51918">
    <property type="entry name" value="RADICAL_SAM"/>
    <property type="match status" value="1"/>
</dbReference>
<dbReference type="Pfam" id="PF06463">
    <property type="entry name" value="Mob_synth_C"/>
    <property type="match status" value="1"/>
</dbReference>
<keyword evidence="4" id="KW-0949">S-adenosyl-L-methionine</keyword>
<dbReference type="EC" id="4.1.99.22" evidence="2"/>
<evidence type="ECO:0000256" key="1">
    <source>
        <dbReference type="ARBA" id="ARBA00001966"/>
    </source>
</evidence>
<dbReference type="InterPro" id="IPR007197">
    <property type="entry name" value="rSAM"/>
</dbReference>
<dbReference type="GO" id="GO:0046872">
    <property type="term" value="F:metal ion binding"/>
    <property type="evidence" value="ECO:0007669"/>
    <property type="project" value="UniProtKB-KW"/>
</dbReference>
<dbReference type="InterPro" id="IPR050105">
    <property type="entry name" value="MoCo_biosynth_MoaA/MoaC"/>
</dbReference>
<dbReference type="GO" id="GO:0051539">
    <property type="term" value="F:4 iron, 4 sulfur cluster binding"/>
    <property type="evidence" value="ECO:0007669"/>
    <property type="project" value="UniProtKB-KW"/>
</dbReference>
<accession>A0A098ECL7</accession>
<dbReference type="EMBL" id="CCXY01000406">
    <property type="protein sequence ID" value="CEG13758.1"/>
    <property type="molecule type" value="Genomic_DNA"/>
</dbReference>
<dbReference type="NCBIfam" id="NF001199">
    <property type="entry name" value="PRK00164.2-1"/>
    <property type="match status" value="1"/>
</dbReference>
<dbReference type="InterPro" id="IPR013785">
    <property type="entry name" value="Aldolase_TIM"/>
</dbReference>
<keyword evidence="5" id="KW-0479">Metal-binding</keyword>
<dbReference type="UniPathway" id="UPA00344"/>
<dbReference type="Gene3D" id="3.20.20.70">
    <property type="entry name" value="Aldolase class I"/>
    <property type="match status" value="1"/>
</dbReference>
<dbReference type="PANTHER" id="PTHR22960:SF0">
    <property type="entry name" value="MOLYBDENUM COFACTOR BIOSYNTHESIS PROTEIN 1"/>
    <property type="match status" value="1"/>
</dbReference>
<dbReference type="GO" id="GO:0061798">
    <property type="term" value="F:GTP 3',8'-cyclase activity"/>
    <property type="evidence" value="ECO:0007669"/>
    <property type="project" value="UniProtKB-EC"/>
</dbReference>
<keyword evidence="9" id="KW-0342">GTP-binding</keyword>
<keyword evidence="6" id="KW-0547">Nucleotide-binding</keyword>
<keyword evidence="7" id="KW-0408">Iron</keyword>
<proteinExistence type="predicted"/>
<dbReference type="SUPFAM" id="SSF102114">
    <property type="entry name" value="Radical SAM enzymes"/>
    <property type="match status" value="1"/>
</dbReference>
<name>A0A098ECL7_9ZZZZ</name>
<evidence type="ECO:0000256" key="11">
    <source>
        <dbReference type="ARBA" id="ARBA00023239"/>
    </source>
</evidence>
<keyword evidence="8" id="KW-0411">Iron-sulfur</keyword>
<evidence type="ECO:0000256" key="9">
    <source>
        <dbReference type="ARBA" id="ARBA00023134"/>
    </source>
</evidence>
<dbReference type="SFLD" id="SFLDG01386">
    <property type="entry name" value="main_SPASM_domain-containing"/>
    <property type="match status" value="1"/>
</dbReference>
<dbReference type="SFLD" id="SFLDS00029">
    <property type="entry name" value="Radical_SAM"/>
    <property type="match status" value="1"/>
</dbReference>
<dbReference type="InterPro" id="IPR058240">
    <property type="entry name" value="rSAM_sf"/>
</dbReference>
<evidence type="ECO:0000256" key="6">
    <source>
        <dbReference type="ARBA" id="ARBA00022741"/>
    </source>
</evidence>
<evidence type="ECO:0000256" key="5">
    <source>
        <dbReference type="ARBA" id="ARBA00022723"/>
    </source>
</evidence>
<evidence type="ECO:0000313" key="14">
    <source>
        <dbReference type="EMBL" id="CEG13758.1"/>
    </source>
</evidence>
<comment type="cofactor">
    <cofactor evidence="1">
        <name>[4Fe-4S] cluster</name>
        <dbReference type="ChEBI" id="CHEBI:49883"/>
    </cofactor>
</comment>
<evidence type="ECO:0000256" key="3">
    <source>
        <dbReference type="ARBA" id="ARBA00022485"/>
    </source>
</evidence>
<comment type="catalytic activity">
    <reaction evidence="12">
        <text>GTP + AH2 + S-adenosyl-L-methionine = (8S)-3',8-cyclo-7,8-dihydroguanosine 5'-triphosphate + 5'-deoxyadenosine + L-methionine + A + H(+)</text>
        <dbReference type="Rhea" id="RHEA:49576"/>
        <dbReference type="ChEBI" id="CHEBI:13193"/>
        <dbReference type="ChEBI" id="CHEBI:15378"/>
        <dbReference type="ChEBI" id="CHEBI:17319"/>
        <dbReference type="ChEBI" id="CHEBI:17499"/>
        <dbReference type="ChEBI" id="CHEBI:37565"/>
        <dbReference type="ChEBI" id="CHEBI:57844"/>
        <dbReference type="ChEBI" id="CHEBI:59789"/>
        <dbReference type="ChEBI" id="CHEBI:131766"/>
        <dbReference type="EC" id="4.1.99.22"/>
    </reaction>
</comment>
<dbReference type="InterPro" id="IPR040064">
    <property type="entry name" value="MoaA-like"/>
</dbReference>
<keyword evidence="11 14" id="KW-0456">Lyase</keyword>
<feature type="domain" description="Radical SAM core" evidence="13">
    <location>
        <begin position="5"/>
        <end position="227"/>
    </location>
</feature>
<dbReference type="SFLD" id="SFLDG01067">
    <property type="entry name" value="SPASM/twitch_domain_containing"/>
    <property type="match status" value="1"/>
</dbReference>
<dbReference type="SMART" id="SM00729">
    <property type="entry name" value="Elp3"/>
    <property type="match status" value="1"/>
</dbReference>
<evidence type="ECO:0000256" key="8">
    <source>
        <dbReference type="ARBA" id="ARBA00023014"/>
    </source>
</evidence>
<evidence type="ECO:0000256" key="2">
    <source>
        <dbReference type="ARBA" id="ARBA00012167"/>
    </source>
</evidence>
<dbReference type="PROSITE" id="PS01305">
    <property type="entry name" value="MOAA_NIFB_PQQE"/>
    <property type="match status" value="1"/>
</dbReference>
<dbReference type="InterPro" id="IPR000385">
    <property type="entry name" value="MoaA_NifB_PqqE_Fe-S-bd_CS"/>
</dbReference>
<dbReference type="SFLD" id="SFLDG01383">
    <property type="entry name" value="cyclic_pyranopterin_phosphate"/>
    <property type="match status" value="1"/>
</dbReference>
<sequence>MVKDTCGREITLMRLSVTQKCNLNCPYCHKEGEDDKNKGDKEISVSEIKGIMRAASELGIKKVKITGGEPLLRNDIVEIVKEISKIESIKDISMTTNGFFTDKFAYDLKNNGLNRVNIGCDSLSSSILPKNIKNIEKGLKSVADAGLNPLKINMVVLKGINEKEISKMTEISKKYNAILQLIELIPTDKIFFDKFFFSLEGIEKEFERKASSVFVRDVNFRKQYFVDGAVVEVVRANLNRNFCKNCGKVRVTSNGFVKPCLMRNDNLVKINFNSDEEIMKSLLEGINKREIYYG</sequence>
<evidence type="ECO:0000259" key="13">
    <source>
        <dbReference type="PROSITE" id="PS51918"/>
    </source>
</evidence>